<dbReference type="RefSeq" id="WP_052244584.1">
    <property type="nucleotide sequence ID" value="NZ_JSUQ01000012.1"/>
</dbReference>
<comment type="caution">
    <text evidence="1">The sequence shown here is derived from an EMBL/GenBank/DDBJ whole genome shotgun (WGS) entry which is preliminary data.</text>
</comment>
<dbReference type="AlphaFoldDB" id="A0A0B3S6R2"/>
<keyword evidence="2" id="KW-1185">Reference proteome</keyword>
<keyword evidence="1" id="KW-0489">Methyltransferase</keyword>
<dbReference type="GO" id="GO:0032259">
    <property type="term" value="P:methylation"/>
    <property type="evidence" value="ECO:0007669"/>
    <property type="project" value="UniProtKB-KW"/>
</dbReference>
<dbReference type="OrthoDB" id="8781114at2"/>
<accession>A0A0B3S6R2</accession>
<dbReference type="CDD" id="cd02440">
    <property type="entry name" value="AdoMet_MTases"/>
    <property type="match status" value="1"/>
</dbReference>
<proteinExistence type="predicted"/>
<evidence type="ECO:0000313" key="2">
    <source>
        <dbReference type="Proteomes" id="UP000030960"/>
    </source>
</evidence>
<dbReference type="InterPro" id="IPR029063">
    <property type="entry name" value="SAM-dependent_MTases_sf"/>
</dbReference>
<name>A0A0B3S6R2_9RHOB</name>
<organism evidence="1 2">
    <name type="scientific">Mameliella alba</name>
    <dbReference type="NCBI Taxonomy" id="561184"/>
    <lineage>
        <taxon>Bacteria</taxon>
        <taxon>Pseudomonadati</taxon>
        <taxon>Pseudomonadota</taxon>
        <taxon>Alphaproteobacteria</taxon>
        <taxon>Rhodobacterales</taxon>
        <taxon>Roseobacteraceae</taxon>
        <taxon>Mameliella</taxon>
    </lineage>
</organism>
<dbReference type="GO" id="GO:0008168">
    <property type="term" value="F:methyltransferase activity"/>
    <property type="evidence" value="ECO:0007669"/>
    <property type="project" value="UniProtKB-KW"/>
</dbReference>
<dbReference type="SUPFAM" id="SSF53335">
    <property type="entry name" value="S-adenosyl-L-methionine-dependent methyltransferases"/>
    <property type="match status" value="1"/>
</dbReference>
<keyword evidence="1" id="KW-0808">Transferase</keyword>
<protein>
    <submittedName>
        <fullName evidence="1">Methyltransferase</fullName>
    </submittedName>
</protein>
<reference evidence="1 2" key="1">
    <citation type="submission" date="2014-10" db="EMBL/GenBank/DDBJ databases">
        <title>Genome sequence of Ponticoccus sp. strain UMTAT08 isolated from clonal culture of toxic dinoflagellate Alexandrium tamiyavanichii.</title>
        <authorList>
            <person name="Gan H.Y."/>
            <person name="Muhd D.-D."/>
            <person name="Mohd Noor M.E."/>
            <person name="Yeong Y.S."/>
            <person name="Usup G."/>
        </authorList>
    </citation>
    <scope>NUCLEOTIDE SEQUENCE [LARGE SCALE GENOMIC DNA]</scope>
    <source>
        <strain evidence="1 2">UMTAT08</strain>
    </source>
</reference>
<evidence type="ECO:0000313" key="1">
    <source>
        <dbReference type="EMBL" id="KHQ52371.1"/>
    </source>
</evidence>
<dbReference type="Proteomes" id="UP000030960">
    <property type="component" value="Unassembled WGS sequence"/>
</dbReference>
<sequence length="178" mass="20517">MTKPVLDPCCGSRMFWFDREDDRAVFGDIRQEVHELKDKSSSGGSRRLVIEPDQIMDFRSLPFPDETFHLVVFDPPHLVGNGKTGWLAKKYGKLGVHWRDDLSAGFRECFRVLRPNGVLIFKWNEHEIRVSEILPLAPESPLFGNRCGKTAKSHWIVFMKSDPRQMTDTLQQMRADNG</sequence>
<dbReference type="EMBL" id="JSUQ01000012">
    <property type="protein sequence ID" value="KHQ52371.1"/>
    <property type="molecule type" value="Genomic_DNA"/>
</dbReference>
<gene>
    <name evidence="1" type="ORF">OA50_03390</name>
</gene>
<dbReference type="Gene3D" id="3.40.50.150">
    <property type="entry name" value="Vaccinia Virus protein VP39"/>
    <property type="match status" value="1"/>
</dbReference>